<sequence length="249" mass="27196">MKRRQVLGGVAGAVALSMGGCLGSAREEYPWPVVEEESLDGWERLSERTDEYDVSYRGIDALSVHERGHTYDYVELRESVADLTDEEIDRSLARFGVSRLTLEGIGRRLATPERLVDDAMRGVESRFESRGIESVERVDPVEPLPEVDGEIVEYRGETAVPSFSREISAYSLSTTIGFDEGSLDTEGVFAVWKPEDDTAYVAGGMYPAEGALESFVPDTGGFDVASALGLEVDPAEFRAEIVALIEATG</sequence>
<dbReference type="EMBL" id="JBHSXQ010000001">
    <property type="protein sequence ID" value="MFC6903680.1"/>
    <property type="molecule type" value="Genomic_DNA"/>
</dbReference>
<evidence type="ECO:0000313" key="2">
    <source>
        <dbReference type="Proteomes" id="UP001596312"/>
    </source>
</evidence>
<keyword evidence="2" id="KW-1185">Reference proteome</keyword>
<dbReference type="InterPro" id="IPR045396">
    <property type="entry name" value="DUF6517"/>
</dbReference>
<comment type="caution">
    <text evidence="1">The sequence shown here is derived from an EMBL/GenBank/DDBJ whole genome shotgun (WGS) entry which is preliminary data.</text>
</comment>
<proteinExistence type="predicted"/>
<organism evidence="1 2">
    <name type="scientific">Halalkalicoccus tibetensis</name>
    <dbReference type="NCBI Taxonomy" id="175632"/>
    <lineage>
        <taxon>Archaea</taxon>
        <taxon>Methanobacteriati</taxon>
        <taxon>Methanobacteriota</taxon>
        <taxon>Stenosarchaea group</taxon>
        <taxon>Halobacteria</taxon>
        <taxon>Halobacteriales</taxon>
        <taxon>Halococcaceae</taxon>
        <taxon>Halalkalicoccus</taxon>
    </lineage>
</organism>
<dbReference type="AlphaFoldDB" id="A0ABD5UX24"/>
<gene>
    <name evidence="1" type="ORF">ACFQGH_00545</name>
</gene>
<dbReference type="Proteomes" id="UP001596312">
    <property type="component" value="Unassembled WGS sequence"/>
</dbReference>
<accession>A0ABD5UX24</accession>
<reference evidence="1 2" key="1">
    <citation type="journal article" date="2019" name="Int. J. Syst. Evol. Microbiol.">
        <title>The Global Catalogue of Microorganisms (GCM) 10K type strain sequencing project: providing services to taxonomists for standard genome sequencing and annotation.</title>
        <authorList>
            <consortium name="The Broad Institute Genomics Platform"/>
            <consortium name="The Broad Institute Genome Sequencing Center for Infectious Disease"/>
            <person name="Wu L."/>
            <person name="Ma J."/>
        </authorList>
    </citation>
    <scope>NUCLEOTIDE SEQUENCE [LARGE SCALE GENOMIC DNA]</scope>
    <source>
        <strain evidence="1 2">CGMCC 1.3240</strain>
    </source>
</reference>
<evidence type="ECO:0000313" key="1">
    <source>
        <dbReference type="EMBL" id="MFC6903680.1"/>
    </source>
</evidence>
<dbReference type="PROSITE" id="PS51257">
    <property type="entry name" value="PROKAR_LIPOPROTEIN"/>
    <property type="match status" value="1"/>
</dbReference>
<protein>
    <submittedName>
        <fullName evidence="1">Uncharacterized protein</fullName>
    </submittedName>
</protein>
<dbReference type="RefSeq" id="WP_340602171.1">
    <property type="nucleotide sequence ID" value="NZ_JBBMXV010000001.1"/>
</dbReference>
<dbReference type="Pfam" id="PF20127">
    <property type="entry name" value="DUF6517"/>
    <property type="match status" value="1"/>
</dbReference>
<name>A0ABD5UX24_9EURY</name>